<evidence type="ECO:0000313" key="4">
    <source>
        <dbReference type="Proteomes" id="UP000235116"/>
    </source>
</evidence>
<dbReference type="InterPro" id="IPR021342">
    <property type="entry name" value="DUF2959"/>
</dbReference>
<organism evidence="3 4">
    <name type="scientific">Ketobacter alkanivorans</name>
    <dbReference type="NCBI Taxonomy" id="1917421"/>
    <lineage>
        <taxon>Bacteria</taxon>
        <taxon>Pseudomonadati</taxon>
        <taxon>Pseudomonadota</taxon>
        <taxon>Gammaproteobacteria</taxon>
        <taxon>Pseudomonadales</taxon>
        <taxon>Ketobacteraceae</taxon>
        <taxon>Ketobacter</taxon>
    </lineage>
</organism>
<evidence type="ECO:0000256" key="2">
    <source>
        <dbReference type="SAM" id="SignalP"/>
    </source>
</evidence>
<dbReference type="KEGG" id="kak:Kalk_07135"/>
<keyword evidence="1" id="KW-0175">Coiled coil</keyword>
<proteinExistence type="predicted"/>
<name>A0A2K9LIL0_9GAMM</name>
<dbReference type="EMBL" id="CP022684">
    <property type="protein sequence ID" value="AUM12196.1"/>
    <property type="molecule type" value="Genomic_DNA"/>
</dbReference>
<keyword evidence="4" id="KW-1185">Reference proteome</keyword>
<keyword evidence="2" id="KW-0732">Signal</keyword>
<feature type="chain" id="PRO_5014985673" evidence="2">
    <location>
        <begin position="27"/>
        <end position="216"/>
    </location>
</feature>
<evidence type="ECO:0000256" key="1">
    <source>
        <dbReference type="SAM" id="Coils"/>
    </source>
</evidence>
<gene>
    <name evidence="3" type="ORF">Kalk_07135</name>
</gene>
<dbReference type="Proteomes" id="UP000235116">
    <property type="component" value="Chromosome"/>
</dbReference>
<dbReference type="OrthoDB" id="9780401at2"/>
<accession>A0A2K9LIL0</accession>
<sequence length="216" mass="24321">MPLIRTALLSCLLVLISACQSMYYDAMEQVGYHKRDILVDRVEEVQDAQKEAKEQFASALEQYQALIKIEDQDLLDKYNALNDEFEDSKEAAQQVTDRINAVESVSEALFDEWQDELALYSNANLKKQSAQKLAATQKKYNALIKSMRLAESRMQPVLGALQDQVLYLKHNLNARAIDGLKGELSTIETNVARLISDMEKSIAQSEAFIAELNQAG</sequence>
<protein>
    <submittedName>
        <fullName evidence="3">DNA repair protein</fullName>
    </submittedName>
</protein>
<dbReference type="AlphaFoldDB" id="A0A2K9LIL0"/>
<evidence type="ECO:0000313" key="3">
    <source>
        <dbReference type="EMBL" id="AUM12196.1"/>
    </source>
</evidence>
<dbReference type="RefSeq" id="WP_101893532.1">
    <property type="nucleotide sequence ID" value="NZ_CP022684.1"/>
</dbReference>
<reference evidence="4" key="1">
    <citation type="submission" date="2017-08" db="EMBL/GenBank/DDBJ databases">
        <title>Direct submision.</title>
        <authorList>
            <person name="Kim S.-J."/>
            <person name="Rhee S.-K."/>
        </authorList>
    </citation>
    <scope>NUCLEOTIDE SEQUENCE [LARGE SCALE GENOMIC DNA]</scope>
    <source>
        <strain evidence="4">GI5</strain>
    </source>
</reference>
<feature type="coiled-coil region" evidence="1">
    <location>
        <begin position="35"/>
        <end position="98"/>
    </location>
</feature>
<dbReference type="Pfam" id="PF11172">
    <property type="entry name" value="DUF2959"/>
    <property type="match status" value="1"/>
</dbReference>
<dbReference type="PROSITE" id="PS51257">
    <property type="entry name" value="PROKAR_LIPOPROTEIN"/>
    <property type="match status" value="1"/>
</dbReference>
<feature type="signal peptide" evidence="2">
    <location>
        <begin position="1"/>
        <end position="26"/>
    </location>
</feature>